<sequence>MKVASIGCELLFLLAVSDRFGSSYLTHIELPVFLVAVGDDSADLRFLPSLIHPRIKGLKPRTAVANRLAMLCILPLLLAGVLGAPIKREELTIFLRQFLVESRTKENQSSKQQQRVPYIDAKVASANVLPALITLGSDQNLNVKFASIDAFGSVAQHFKVDMVSDYFKMY</sequence>
<accession>A0A8X8ARS6</accession>
<protein>
    <submittedName>
        <fullName evidence="3">Uncharacterized protein</fullName>
    </submittedName>
</protein>
<dbReference type="InterPro" id="IPR040362">
    <property type="entry name" value="RELCH"/>
</dbReference>
<feature type="transmembrane region" description="Helical" evidence="2">
    <location>
        <begin position="68"/>
        <end position="86"/>
    </location>
</feature>
<reference evidence="3 4" key="1">
    <citation type="submission" date="2020-02" db="EMBL/GenBank/DDBJ databases">
        <authorList>
            <person name="Ma Q."/>
            <person name="Huang Y."/>
            <person name="Song X."/>
            <person name="Pei D."/>
        </authorList>
    </citation>
    <scope>NUCLEOTIDE SEQUENCE [LARGE SCALE GENOMIC DNA]</scope>
    <source>
        <strain evidence="3">Sxm20200214</strain>
        <tissue evidence="3">Leaf</tissue>
    </source>
</reference>
<evidence type="ECO:0000256" key="1">
    <source>
        <dbReference type="PROSITE-ProRule" id="PRU00103"/>
    </source>
</evidence>
<proteinExistence type="predicted"/>
<keyword evidence="2" id="KW-1133">Transmembrane helix</keyword>
<dbReference type="InterPro" id="IPR021133">
    <property type="entry name" value="HEAT_type_2"/>
</dbReference>
<feature type="repeat" description="HEAT" evidence="1">
    <location>
        <begin position="128"/>
        <end position="166"/>
    </location>
</feature>
<comment type="caution">
    <text evidence="3">The sequence shown here is derived from an EMBL/GenBank/DDBJ whole genome shotgun (WGS) entry which is preliminary data.</text>
</comment>
<evidence type="ECO:0000313" key="4">
    <source>
        <dbReference type="Proteomes" id="UP000886595"/>
    </source>
</evidence>
<keyword evidence="2" id="KW-0812">Transmembrane</keyword>
<keyword evidence="2" id="KW-0472">Membrane</keyword>
<dbReference type="EMBL" id="JAAMPC010000005">
    <property type="protein sequence ID" value="KAG2311214.1"/>
    <property type="molecule type" value="Genomic_DNA"/>
</dbReference>
<name>A0A8X8ARS6_BRACI</name>
<dbReference type="Proteomes" id="UP000886595">
    <property type="component" value="Unassembled WGS sequence"/>
</dbReference>
<organism evidence="3 4">
    <name type="scientific">Brassica carinata</name>
    <name type="common">Ethiopian mustard</name>
    <name type="synonym">Abyssinian cabbage</name>
    <dbReference type="NCBI Taxonomy" id="52824"/>
    <lineage>
        <taxon>Eukaryota</taxon>
        <taxon>Viridiplantae</taxon>
        <taxon>Streptophyta</taxon>
        <taxon>Embryophyta</taxon>
        <taxon>Tracheophyta</taxon>
        <taxon>Spermatophyta</taxon>
        <taxon>Magnoliopsida</taxon>
        <taxon>eudicotyledons</taxon>
        <taxon>Gunneridae</taxon>
        <taxon>Pentapetalae</taxon>
        <taxon>rosids</taxon>
        <taxon>malvids</taxon>
        <taxon>Brassicales</taxon>
        <taxon>Brassicaceae</taxon>
        <taxon>Brassiceae</taxon>
        <taxon>Brassica</taxon>
    </lineage>
</organism>
<evidence type="ECO:0000256" key="2">
    <source>
        <dbReference type="SAM" id="Phobius"/>
    </source>
</evidence>
<dbReference type="OrthoDB" id="1695393at2759"/>
<evidence type="ECO:0000313" key="3">
    <source>
        <dbReference type="EMBL" id="KAG2311214.1"/>
    </source>
</evidence>
<dbReference type="GO" id="GO:0055037">
    <property type="term" value="C:recycling endosome"/>
    <property type="evidence" value="ECO:0007669"/>
    <property type="project" value="TreeGrafter"/>
</dbReference>
<dbReference type="GO" id="GO:0032367">
    <property type="term" value="P:intracellular cholesterol transport"/>
    <property type="evidence" value="ECO:0007669"/>
    <property type="project" value="InterPro"/>
</dbReference>
<dbReference type="GO" id="GO:0005802">
    <property type="term" value="C:trans-Golgi network"/>
    <property type="evidence" value="ECO:0007669"/>
    <property type="project" value="InterPro"/>
</dbReference>
<gene>
    <name evidence="3" type="ORF">Bca52824_022771</name>
</gene>
<dbReference type="AlphaFoldDB" id="A0A8X8ARS6"/>
<keyword evidence="4" id="KW-1185">Reference proteome</keyword>
<dbReference type="PANTHER" id="PTHR32059:SF0">
    <property type="entry name" value="RAB11-BINDING PROTEIN RELCH"/>
    <property type="match status" value="1"/>
</dbReference>
<dbReference type="PROSITE" id="PS50077">
    <property type="entry name" value="HEAT_REPEAT"/>
    <property type="match status" value="1"/>
</dbReference>
<dbReference type="PANTHER" id="PTHR32059">
    <property type="entry name" value="RAB11-BINDING PROTEIN RELCH"/>
    <property type="match status" value="1"/>
</dbReference>